<dbReference type="GO" id="GO:0016746">
    <property type="term" value="F:acyltransferase activity"/>
    <property type="evidence" value="ECO:0007669"/>
    <property type="project" value="UniProtKB-KW"/>
</dbReference>
<evidence type="ECO:0000256" key="1">
    <source>
        <dbReference type="ARBA" id="ARBA00022679"/>
    </source>
</evidence>
<dbReference type="Proteomes" id="UP001589890">
    <property type="component" value="Unassembled WGS sequence"/>
</dbReference>
<keyword evidence="2 5" id="KW-0012">Acyltransferase</keyword>
<reference evidence="5 6" key="1">
    <citation type="submission" date="2024-09" db="EMBL/GenBank/DDBJ databases">
        <authorList>
            <person name="Sun Q."/>
            <person name="Mori K."/>
        </authorList>
    </citation>
    <scope>NUCLEOTIDE SEQUENCE [LARGE SCALE GENOMIC DNA]</scope>
    <source>
        <strain evidence="5 6">CGMCC 1.15906</strain>
    </source>
</reference>
<feature type="domain" description="N-acetyltransferase" evidence="4">
    <location>
        <begin position="2"/>
        <end position="159"/>
    </location>
</feature>
<dbReference type="Gene3D" id="3.40.630.30">
    <property type="match status" value="1"/>
</dbReference>
<comment type="caution">
    <text evidence="5">The sequence shown here is derived from an EMBL/GenBank/DDBJ whole genome shotgun (WGS) entry which is preliminary data.</text>
</comment>
<evidence type="ECO:0000256" key="3">
    <source>
        <dbReference type="ARBA" id="ARBA00038502"/>
    </source>
</evidence>
<evidence type="ECO:0000313" key="6">
    <source>
        <dbReference type="Proteomes" id="UP001589890"/>
    </source>
</evidence>
<evidence type="ECO:0000313" key="5">
    <source>
        <dbReference type="EMBL" id="MFC0629020.1"/>
    </source>
</evidence>
<dbReference type="EC" id="2.3.-.-" evidence="5"/>
<dbReference type="RefSeq" id="WP_380056369.1">
    <property type="nucleotide sequence ID" value="NZ_JBHLTC010000041.1"/>
</dbReference>
<dbReference type="InterPro" id="IPR016181">
    <property type="entry name" value="Acyl_CoA_acyltransferase"/>
</dbReference>
<comment type="similarity">
    <text evidence="3">Belongs to the acetyltransferase family. RimJ subfamily.</text>
</comment>
<keyword evidence="6" id="KW-1185">Reference proteome</keyword>
<sequence>MPELERLRLDHGPAVLAFERENREFFASLVPDRGDDYFQEFDVRHKALLAEQAEGICQFHVLVENGEVLGRFNLMDLVDGAAHLGYRLAERATGKGLATGTVRSLCELAVRDYGLHTLRAATTEVNTASQAVLTRVGFTRTGRTTLDGLPGLTYTLDLTTV</sequence>
<keyword evidence="1 5" id="KW-0808">Transferase</keyword>
<dbReference type="PANTHER" id="PTHR43792:SF8">
    <property type="entry name" value="[RIBOSOMAL PROTEIN US5]-ALANINE N-ACETYLTRANSFERASE"/>
    <property type="match status" value="1"/>
</dbReference>
<organism evidence="5 6">
    <name type="scientific">Kribbella deserti</name>
    <dbReference type="NCBI Taxonomy" id="1926257"/>
    <lineage>
        <taxon>Bacteria</taxon>
        <taxon>Bacillati</taxon>
        <taxon>Actinomycetota</taxon>
        <taxon>Actinomycetes</taxon>
        <taxon>Propionibacteriales</taxon>
        <taxon>Kribbellaceae</taxon>
        <taxon>Kribbella</taxon>
    </lineage>
</organism>
<name>A0ABV6QWZ4_9ACTN</name>
<evidence type="ECO:0000256" key="2">
    <source>
        <dbReference type="ARBA" id="ARBA00023315"/>
    </source>
</evidence>
<evidence type="ECO:0000259" key="4">
    <source>
        <dbReference type="PROSITE" id="PS51186"/>
    </source>
</evidence>
<accession>A0ABV6QWZ4</accession>
<protein>
    <submittedName>
        <fullName evidence="5">GNAT family N-acetyltransferase</fullName>
        <ecNumber evidence="5">2.3.-.-</ecNumber>
    </submittedName>
</protein>
<dbReference type="PANTHER" id="PTHR43792">
    <property type="entry name" value="GNAT FAMILY, PUTATIVE (AFU_ORTHOLOGUE AFUA_3G00765)-RELATED-RELATED"/>
    <property type="match status" value="1"/>
</dbReference>
<dbReference type="InterPro" id="IPR051531">
    <property type="entry name" value="N-acetyltransferase"/>
</dbReference>
<gene>
    <name evidence="5" type="ORF">ACFFGN_33450</name>
</gene>
<proteinExistence type="inferred from homology"/>
<dbReference type="Pfam" id="PF13302">
    <property type="entry name" value="Acetyltransf_3"/>
    <property type="match status" value="1"/>
</dbReference>
<dbReference type="EMBL" id="JBHLTC010000041">
    <property type="protein sequence ID" value="MFC0629020.1"/>
    <property type="molecule type" value="Genomic_DNA"/>
</dbReference>
<dbReference type="SUPFAM" id="SSF55729">
    <property type="entry name" value="Acyl-CoA N-acyltransferases (Nat)"/>
    <property type="match status" value="1"/>
</dbReference>
<dbReference type="PROSITE" id="PS51186">
    <property type="entry name" value="GNAT"/>
    <property type="match status" value="1"/>
</dbReference>
<dbReference type="InterPro" id="IPR000182">
    <property type="entry name" value="GNAT_dom"/>
</dbReference>